<dbReference type="GO" id="GO:0009055">
    <property type="term" value="F:electron transfer activity"/>
    <property type="evidence" value="ECO:0007669"/>
    <property type="project" value="InterPro"/>
</dbReference>
<keyword evidence="4" id="KW-0249">Electron transport</keyword>
<dbReference type="PRINTS" id="PR00607">
    <property type="entry name" value="CYTCHROMECIE"/>
</dbReference>
<evidence type="ECO:0000256" key="4">
    <source>
        <dbReference type="ARBA" id="ARBA00022982"/>
    </source>
</evidence>
<dbReference type="PROSITE" id="PS51257">
    <property type="entry name" value="PROKAR_LIPOPROTEIN"/>
    <property type="match status" value="1"/>
</dbReference>
<dbReference type="PROSITE" id="PS51007">
    <property type="entry name" value="CYTC"/>
    <property type="match status" value="1"/>
</dbReference>
<dbReference type="SUPFAM" id="SSF46626">
    <property type="entry name" value="Cytochrome c"/>
    <property type="match status" value="1"/>
</dbReference>
<dbReference type="GO" id="GO:0005506">
    <property type="term" value="F:iron ion binding"/>
    <property type="evidence" value="ECO:0007669"/>
    <property type="project" value="InterPro"/>
</dbReference>
<evidence type="ECO:0000256" key="2">
    <source>
        <dbReference type="ARBA" id="ARBA00022617"/>
    </source>
</evidence>
<dbReference type="GO" id="GO:0020037">
    <property type="term" value="F:heme binding"/>
    <property type="evidence" value="ECO:0007669"/>
    <property type="project" value="InterPro"/>
</dbReference>
<comment type="caution">
    <text evidence="8">The sequence shown here is derived from an EMBL/GenBank/DDBJ whole genome shotgun (WGS) entry which is preliminary data.</text>
</comment>
<dbReference type="AlphaFoldDB" id="A0A165L962"/>
<dbReference type="Gene3D" id="1.10.760.10">
    <property type="entry name" value="Cytochrome c-like domain"/>
    <property type="match status" value="1"/>
</dbReference>
<proteinExistence type="predicted"/>
<gene>
    <name evidence="8" type="ORF">A3K90_00955</name>
</gene>
<dbReference type="InterPro" id="IPR009056">
    <property type="entry name" value="Cyt_c-like_dom"/>
</dbReference>
<evidence type="ECO:0000256" key="1">
    <source>
        <dbReference type="ARBA" id="ARBA00022448"/>
    </source>
</evidence>
<name>A0A165L962_PELLU</name>
<evidence type="ECO:0000256" key="6">
    <source>
        <dbReference type="PROSITE-ProRule" id="PRU00433"/>
    </source>
</evidence>
<feature type="domain" description="Cytochrome c" evidence="7">
    <location>
        <begin position="50"/>
        <end position="130"/>
    </location>
</feature>
<evidence type="ECO:0000256" key="3">
    <source>
        <dbReference type="ARBA" id="ARBA00022723"/>
    </source>
</evidence>
<protein>
    <submittedName>
        <fullName evidence="8">Cytochrome C</fullName>
    </submittedName>
</protein>
<keyword evidence="3 6" id="KW-0479">Metal-binding</keyword>
<keyword evidence="2 6" id="KW-0349">Heme</keyword>
<reference evidence="8 9" key="1">
    <citation type="submission" date="2016-03" db="EMBL/GenBank/DDBJ databases">
        <title>Speciation and ecological success in dimly lit waters: horizontal gene transfer in a green sulfur bacteria bloom unveiled by metagenomic assembly.</title>
        <authorList>
            <person name="Llorens-Mares T."/>
            <person name="Liu Z."/>
            <person name="Allen L.Z."/>
            <person name="Rusch D.B."/>
            <person name="Craig M.T."/>
            <person name="Dupont C.L."/>
            <person name="Bryant D.A."/>
            <person name="Casamayor E.O."/>
        </authorList>
    </citation>
    <scope>NUCLEOTIDE SEQUENCE [LARGE SCALE GENOMIC DNA]</scope>
    <source>
        <strain evidence="8">CIII</strain>
    </source>
</reference>
<dbReference type="InterPro" id="IPR036909">
    <property type="entry name" value="Cyt_c-like_dom_sf"/>
</dbReference>
<dbReference type="RefSeq" id="WP_303682168.1">
    <property type="nucleotide sequence ID" value="NZ_LVWG01000034.1"/>
</dbReference>
<evidence type="ECO:0000313" key="8">
    <source>
        <dbReference type="EMBL" id="KZK73724.1"/>
    </source>
</evidence>
<keyword evidence="5 6" id="KW-0408">Iron</keyword>
<dbReference type="InterPro" id="IPR002323">
    <property type="entry name" value="Cyt_CIE"/>
</dbReference>
<dbReference type="Proteomes" id="UP000076481">
    <property type="component" value="Unassembled WGS sequence"/>
</dbReference>
<sequence length="131" mass="13652">MKKFLPLLTLGLFFLGGCGLEKPPATLEFPGEETEAEVAAPAVEEAPADPKLAAGKEVYTANCAMCHDSAMMGAPKPGDKAAWEARVAQGLDVMTKKSIEGFAGMPAKGGNPNLTDEEVANAVAWMADTVK</sequence>
<dbReference type="EMBL" id="LVWG01000034">
    <property type="protein sequence ID" value="KZK73724.1"/>
    <property type="molecule type" value="Genomic_DNA"/>
</dbReference>
<evidence type="ECO:0000313" key="9">
    <source>
        <dbReference type="Proteomes" id="UP000076481"/>
    </source>
</evidence>
<organism evidence="8 9">
    <name type="scientific">Pelodictyon luteolum</name>
    <dbReference type="NCBI Taxonomy" id="1100"/>
    <lineage>
        <taxon>Bacteria</taxon>
        <taxon>Pseudomonadati</taxon>
        <taxon>Chlorobiota</taxon>
        <taxon>Chlorobiia</taxon>
        <taxon>Chlorobiales</taxon>
        <taxon>Chlorobiaceae</taxon>
        <taxon>Chlorobium/Pelodictyon group</taxon>
        <taxon>Pelodictyon</taxon>
    </lineage>
</organism>
<evidence type="ECO:0000259" key="7">
    <source>
        <dbReference type="PROSITE" id="PS51007"/>
    </source>
</evidence>
<dbReference type="PANTHER" id="PTHR40942:SF4">
    <property type="entry name" value="CYTOCHROME C5"/>
    <property type="match status" value="1"/>
</dbReference>
<evidence type="ECO:0000256" key="5">
    <source>
        <dbReference type="ARBA" id="ARBA00023004"/>
    </source>
</evidence>
<accession>A0A165L962</accession>
<keyword evidence="1" id="KW-0813">Transport</keyword>
<dbReference type="Pfam" id="PF13442">
    <property type="entry name" value="Cytochrome_CBB3"/>
    <property type="match status" value="1"/>
</dbReference>
<dbReference type="PANTHER" id="PTHR40942">
    <property type="match status" value="1"/>
</dbReference>